<dbReference type="Gene3D" id="3.20.20.70">
    <property type="entry name" value="Aldolase class I"/>
    <property type="match status" value="1"/>
</dbReference>
<dbReference type="InterPro" id="IPR058240">
    <property type="entry name" value="rSAM_sf"/>
</dbReference>
<evidence type="ECO:0000313" key="6">
    <source>
        <dbReference type="EMBL" id="RGD59443.1"/>
    </source>
</evidence>
<dbReference type="PROSITE" id="PS51918">
    <property type="entry name" value="RADICAL_SAM"/>
    <property type="match status" value="1"/>
</dbReference>
<dbReference type="GO" id="GO:0051536">
    <property type="term" value="F:iron-sulfur cluster binding"/>
    <property type="evidence" value="ECO:0007669"/>
    <property type="project" value="UniProtKB-KW"/>
</dbReference>
<organism evidence="6 7">
    <name type="scientific">Kitasatospora xanthocidica</name>
    <dbReference type="NCBI Taxonomy" id="83382"/>
    <lineage>
        <taxon>Bacteria</taxon>
        <taxon>Bacillati</taxon>
        <taxon>Actinomycetota</taxon>
        <taxon>Actinomycetes</taxon>
        <taxon>Kitasatosporales</taxon>
        <taxon>Streptomycetaceae</taxon>
        <taxon>Kitasatospora</taxon>
    </lineage>
</organism>
<sequence>MREGDHVLGRYTRRIATQPHTLIAQADPLCNLACSYCYLPFKIRRNPMSDEVAEAVARSAADFASPGAPIDLVWHAGEPTTLGVPRFGRIIAPFEELRTEGLLRHFMQTNATLIDDRWCEFLAEHEFRIGVSIDGPAALNRHRAAAGGRPAFPLIMKGIDRLRSHGIGFSVIAVVTTESITHPEDLLDFFVSLGCASVGFNIEEQEGVNSARPTPTFEQAVEFWRRTITWTRRNTGLTVREVDRLGGYLRARRTGDGWLSTLIDPIPTISAAGDVVLLSPELADTTAPAYDDFRAGNVLEQSIASMLENARRLKYVDEFLTGLDRCEETCEFFGFCRGAQAGNRYFETGRFDTTETSHCRVSKQALVVALSDTVREEHAA</sequence>
<dbReference type="EMBL" id="QVIG01000001">
    <property type="protein sequence ID" value="RGD59443.1"/>
    <property type="molecule type" value="Genomic_DNA"/>
</dbReference>
<dbReference type="GO" id="GO:0016491">
    <property type="term" value="F:oxidoreductase activity"/>
    <property type="evidence" value="ECO:0007669"/>
    <property type="project" value="InterPro"/>
</dbReference>
<dbReference type="PANTHER" id="PTHR43273:SF8">
    <property type="entry name" value="RADICAL SAM DOMAIN PROTEIN"/>
    <property type="match status" value="1"/>
</dbReference>
<evidence type="ECO:0000313" key="7">
    <source>
        <dbReference type="Proteomes" id="UP000263377"/>
    </source>
</evidence>
<keyword evidence="4" id="KW-0411">Iron-sulfur</keyword>
<dbReference type="PANTHER" id="PTHR43273">
    <property type="entry name" value="ANAEROBIC SULFATASE-MATURATING ENZYME HOMOLOG ASLB-RELATED"/>
    <property type="match status" value="1"/>
</dbReference>
<dbReference type="Proteomes" id="UP000263377">
    <property type="component" value="Unassembled WGS sequence"/>
</dbReference>
<dbReference type="SFLD" id="SFLDG01067">
    <property type="entry name" value="SPASM/twitch_domain_containing"/>
    <property type="match status" value="1"/>
</dbReference>
<reference evidence="6 7" key="1">
    <citation type="submission" date="2018-08" db="EMBL/GenBank/DDBJ databases">
        <title>Diversity &amp; Physiological Properties of Lignin-Decomposing Actinobacteria from Soil.</title>
        <authorList>
            <person name="Roh S.G."/>
            <person name="Kim S.B."/>
        </authorList>
    </citation>
    <scope>NUCLEOTIDE SEQUENCE [LARGE SCALE GENOMIC DNA]</scope>
    <source>
        <strain evidence="6 7">MMS17-GH009</strain>
    </source>
</reference>
<evidence type="ECO:0000256" key="3">
    <source>
        <dbReference type="ARBA" id="ARBA00023004"/>
    </source>
</evidence>
<keyword evidence="3" id="KW-0408">Iron</keyword>
<evidence type="ECO:0000256" key="2">
    <source>
        <dbReference type="ARBA" id="ARBA00022723"/>
    </source>
</evidence>
<dbReference type="InterPro" id="IPR023867">
    <property type="entry name" value="Sulphatase_maturase_rSAM"/>
</dbReference>
<evidence type="ECO:0000259" key="5">
    <source>
        <dbReference type="PROSITE" id="PS51918"/>
    </source>
</evidence>
<keyword evidence="2" id="KW-0479">Metal-binding</keyword>
<keyword evidence="1" id="KW-0949">S-adenosyl-L-methionine</keyword>
<comment type="caution">
    <text evidence="6">The sequence shown here is derived from an EMBL/GenBank/DDBJ whole genome shotgun (WGS) entry which is preliminary data.</text>
</comment>
<dbReference type="InterPro" id="IPR013785">
    <property type="entry name" value="Aldolase_TIM"/>
</dbReference>
<dbReference type="Pfam" id="PF04055">
    <property type="entry name" value="Radical_SAM"/>
    <property type="match status" value="1"/>
</dbReference>
<evidence type="ECO:0000256" key="1">
    <source>
        <dbReference type="ARBA" id="ARBA00022691"/>
    </source>
</evidence>
<gene>
    <name evidence="6" type="ORF">DR950_18055</name>
</gene>
<dbReference type="InterPro" id="IPR007197">
    <property type="entry name" value="rSAM"/>
</dbReference>
<protein>
    <submittedName>
        <fullName evidence="6">Radical SAM protein</fullName>
    </submittedName>
</protein>
<evidence type="ECO:0000256" key="4">
    <source>
        <dbReference type="ARBA" id="ARBA00023014"/>
    </source>
</evidence>
<dbReference type="GO" id="GO:0046872">
    <property type="term" value="F:metal ion binding"/>
    <property type="evidence" value="ECO:0007669"/>
    <property type="project" value="UniProtKB-KW"/>
</dbReference>
<dbReference type="SFLD" id="SFLDG01072">
    <property type="entry name" value="dehydrogenase_like"/>
    <property type="match status" value="1"/>
</dbReference>
<name>A0A372ZU83_9ACTN</name>
<dbReference type="AlphaFoldDB" id="A0A372ZU83"/>
<dbReference type="SFLD" id="SFLDG01386">
    <property type="entry name" value="main_SPASM_domain-containing"/>
    <property type="match status" value="1"/>
</dbReference>
<feature type="domain" description="Radical SAM core" evidence="5">
    <location>
        <begin position="15"/>
        <end position="237"/>
    </location>
</feature>
<keyword evidence="7" id="KW-1185">Reference proteome</keyword>
<dbReference type="CDD" id="cd01335">
    <property type="entry name" value="Radical_SAM"/>
    <property type="match status" value="1"/>
</dbReference>
<proteinExistence type="predicted"/>
<dbReference type="SUPFAM" id="SSF102114">
    <property type="entry name" value="Radical SAM enzymes"/>
    <property type="match status" value="1"/>
</dbReference>
<accession>A0A372ZU83</accession>
<dbReference type="NCBIfam" id="NF041718">
    <property type="entry name" value="rSAM_phane_AMC"/>
    <property type="match status" value="1"/>
</dbReference>
<dbReference type="SFLD" id="SFLDS00029">
    <property type="entry name" value="Radical_SAM"/>
    <property type="match status" value="1"/>
</dbReference>